<keyword evidence="1" id="KW-0328">Glycosyltransferase</keyword>
<dbReference type="Gene3D" id="3.40.50.2000">
    <property type="entry name" value="Glycogen Phosphorylase B"/>
    <property type="match status" value="1"/>
</dbReference>
<dbReference type="InterPro" id="IPR051199">
    <property type="entry name" value="LPS_LOS_Heptosyltrfase"/>
</dbReference>
<dbReference type="GO" id="GO:0008713">
    <property type="term" value="F:ADP-heptose-lipopolysaccharide heptosyltransferase activity"/>
    <property type="evidence" value="ECO:0007669"/>
    <property type="project" value="TreeGrafter"/>
</dbReference>
<dbReference type="InterPro" id="IPR002201">
    <property type="entry name" value="Glyco_trans_9"/>
</dbReference>
<reference evidence="3 4" key="1">
    <citation type="submission" date="2020-04" db="EMBL/GenBank/DDBJ databases">
        <authorList>
            <person name="De Canck E."/>
        </authorList>
    </citation>
    <scope>NUCLEOTIDE SEQUENCE [LARGE SCALE GENOMIC DNA]</scope>
    <source>
        <strain evidence="3 4">LMG 24238</strain>
    </source>
</reference>
<keyword evidence="2" id="KW-0808">Transferase</keyword>
<protein>
    <recommendedName>
        <fullName evidence="5">ADP-heptose:LPS heptosyltransferase</fullName>
    </recommendedName>
</protein>
<organism evidence="3 4">
    <name type="scientific">Paraburkholderia sediminicola</name>
    <dbReference type="NCBI Taxonomy" id="458836"/>
    <lineage>
        <taxon>Bacteria</taxon>
        <taxon>Pseudomonadati</taxon>
        <taxon>Pseudomonadota</taxon>
        <taxon>Betaproteobacteria</taxon>
        <taxon>Burkholderiales</taxon>
        <taxon>Burkholderiaceae</taxon>
        <taxon>Paraburkholderia</taxon>
    </lineage>
</organism>
<dbReference type="Proteomes" id="UP000494255">
    <property type="component" value="Unassembled WGS sequence"/>
</dbReference>
<keyword evidence="4" id="KW-1185">Reference proteome</keyword>
<dbReference type="GO" id="GO:0009244">
    <property type="term" value="P:lipopolysaccharide core region biosynthetic process"/>
    <property type="evidence" value="ECO:0007669"/>
    <property type="project" value="TreeGrafter"/>
</dbReference>
<dbReference type="GO" id="GO:0005829">
    <property type="term" value="C:cytosol"/>
    <property type="evidence" value="ECO:0007669"/>
    <property type="project" value="TreeGrafter"/>
</dbReference>
<proteinExistence type="predicted"/>
<dbReference type="GeneID" id="97043976"/>
<dbReference type="PANTHER" id="PTHR30160">
    <property type="entry name" value="TETRAACYLDISACCHARIDE 4'-KINASE-RELATED"/>
    <property type="match status" value="1"/>
</dbReference>
<gene>
    <name evidence="3" type="ORF">LMG24238_05387</name>
</gene>
<sequence>MMSISSIKRTALMFLSGQQLLIAHDAPQKIRKLLWYYDWATIGDSIMDLSQRFLIDPRISIDLCMPHGPMELFIGDDRFRRVARSLDDCDAQYDMVIVQSFTTKTITRKIRYHPFTPWFSIMGHRKDERFSRIQLAYEQIARVFKSERESGPIEPVLTVSNGSVRRPDRFMIAVAVGGGDTRRRFENWATLIKLIASTWPEQTLSPRFLLLGTGKSALKAVEAVRDQVDHHHIDAHIELPSITAAAELIKQSSFFIGADGGLMHIAAALGKPGVAIFCQIKPEWRLHSQSKIQTVFAEQDINSIPIERIASEVTDYCRELLQEVRPEKAARED</sequence>
<dbReference type="SUPFAM" id="SSF53756">
    <property type="entry name" value="UDP-Glycosyltransferase/glycogen phosphorylase"/>
    <property type="match status" value="1"/>
</dbReference>
<dbReference type="Pfam" id="PF01075">
    <property type="entry name" value="Glyco_transf_9"/>
    <property type="match status" value="1"/>
</dbReference>
<evidence type="ECO:0008006" key="5">
    <source>
        <dbReference type="Google" id="ProtNLM"/>
    </source>
</evidence>
<evidence type="ECO:0000256" key="1">
    <source>
        <dbReference type="ARBA" id="ARBA00022676"/>
    </source>
</evidence>
<name>A0A6J5C6W8_9BURK</name>
<dbReference type="EMBL" id="CADIKC010000008">
    <property type="protein sequence ID" value="CAB3726853.1"/>
    <property type="molecule type" value="Genomic_DNA"/>
</dbReference>
<accession>A0A6J5C6W8</accession>
<evidence type="ECO:0000313" key="3">
    <source>
        <dbReference type="EMBL" id="CAB3726853.1"/>
    </source>
</evidence>
<evidence type="ECO:0000313" key="4">
    <source>
        <dbReference type="Proteomes" id="UP000494255"/>
    </source>
</evidence>
<evidence type="ECO:0000256" key="2">
    <source>
        <dbReference type="ARBA" id="ARBA00022679"/>
    </source>
</evidence>
<dbReference type="RefSeq" id="WP_175053147.1">
    <property type="nucleotide sequence ID" value="NZ_CADIKC010000008.1"/>
</dbReference>
<dbReference type="AlphaFoldDB" id="A0A6J5C6W8"/>